<feature type="transmembrane region" description="Helical" evidence="1">
    <location>
        <begin position="30"/>
        <end position="49"/>
    </location>
</feature>
<dbReference type="EMBL" id="JAUSUG010000007">
    <property type="protein sequence ID" value="MDQ0254803.1"/>
    <property type="molecule type" value="Genomic_DNA"/>
</dbReference>
<dbReference type="GO" id="GO:0006508">
    <property type="term" value="P:proteolysis"/>
    <property type="evidence" value="ECO:0007669"/>
    <property type="project" value="UniProtKB-KW"/>
</dbReference>
<keyword evidence="1" id="KW-1133">Transmembrane helix</keyword>
<keyword evidence="1" id="KW-0812">Transmembrane</keyword>
<gene>
    <name evidence="2" type="ORF">J2S74_002182</name>
</gene>
<keyword evidence="1" id="KW-0472">Membrane</keyword>
<feature type="transmembrane region" description="Helical" evidence="1">
    <location>
        <begin position="7"/>
        <end position="24"/>
    </location>
</feature>
<protein>
    <submittedName>
        <fullName evidence="2">Membrane protein implicated in regulation of membrane protease activity</fullName>
    </submittedName>
</protein>
<dbReference type="GO" id="GO:0008233">
    <property type="term" value="F:peptidase activity"/>
    <property type="evidence" value="ECO:0007669"/>
    <property type="project" value="UniProtKB-KW"/>
</dbReference>
<name>A0ABT9ZU95_9BACI</name>
<evidence type="ECO:0000313" key="3">
    <source>
        <dbReference type="Proteomes" id="UP001230005"/>
    </source>
</evidence>
<accession>A0ABT9ZU95</accession>
<comment type="caution">
    <text evidence="2">The sequence shown here is derived from an EMBL/GenBank/DDBJ whole genome shotgun (WGS) entry which is preliminary data.</text>
</comment>
<reference evidence="2 3" key="1">
    <citation type="submission" date="2023-07" db="EMBL/GenBank/DDBJ databases">
        <title>Genomic Encyclopedia of Type Strains, Phase IV (KMG-IV): sequencing the most valuable type-strain genomes for metagenomic binning, comparative biology and taxonomic classification.</title>
        <authorList>
            <person name="Goeker M."/>
        </authorList>
    </citation>
    <scope>NUCLEOTIDE SEQUENCE [LARGE SCALE GENOMIC DNA]</scope>
    <source>
        <strain evidence="2 3">DSM 9768</strain>
    </source>
</reference>
<keyword evidence="2" id="KW-0378">Hydrolase</keyword>
<dbReference type="Proteomes" id="UP001230005">
    <property type="component" value="Unassembled WGS sequence"/>
</dbReference>
<dbReference type="RefSeq" id="WP_307325258.1">
    <property type="nucleotide sequence ID" value="NZ_JAUSUG010000007.1"/>
</dbReference>
<evidence type="ECO:0000256" key="1">
    <source>
        <dbReference type="SAM" id="Phobius"/>
    </source>
</evidence>
<proteinExistence type="predicted"/>
<keyword evidence="3" id="KW-1185">Reference proteome</keyword>
<organism evidence="2 3">
    <name type="scientific">Evansella vedderi</name>
    <dbReference type="NCBI Taxonomy" id="38282"/>
    <lineage>
        <taxon>Bacteria</taxon>
        <taxon>Bacillati</taxon>
        <taxon>Bacillota</taxon>
        <taxon>Bacilli</taxon>
        <taxon>Bacillales</taxon>
        <taxon>Bacillaceae</taxon>
        <taxon>Evansella</taxon>
    </lineage>
</organism>
<sequence length="61" mass="7299">MQPEIKRIAVRFILMYVIFVAILYMTQGHFMWLDGLIFATIYIVLYYFLKKLFGAFKRKAG</sequence>
<evidence type="ECO:0000313" key="2">
    <source>
        <dbReference type="EMBL" id="MDQ0254803.1"/>
    </source>
</evidence>
<keyword evidence="2" id="KW-0645">Protease</keyword>